<dbReference type="Gene3D" id="3.40.50.1110">
    <property type="entry name" value="SGNH hydrolase"/>
    <property type="match status" value="1"/>
</dbReference>
<dbReference type="SUPFAM" id="SSF52266">
    <property type="entry name" value="SGNH hydrolase"/>
    <property type="match status" value="1"/>
</dbReference>
<organism evidence="2">
    <name type="scientific">uncultured Acidimicrobiales bacterium</name>
    <dbReference type="NCBI Taxonomy" id="310071"/>
    <lineage>
        <taxon>Bacteria</taxon>
        <taxon>Bacillati</taxon>
        <taxon>Actinomycetota</taxon>
        <taxon>Acidimicrobiia</taxon>
        <taxon>Acidimicrobiales</taxon>
        <taxon>environmental samples</taxon>
    </lineage>
</organism>
<sequence>MVGLAAAGPGLLGVEVVLATRGEPAPPPPAGIDSCVGCDGSSAPLRTVWLGDSTAAGVGATADVGVVGRQVARRLGRPVDVRVLASSGDRVADVVADQLSRVPPETQIVFVSVGANDATHLTSSESFSSSYRKVLGGLPPDACVVLIGVPDLGSPPRLAQPLRAVAGWRGRSLDRRVRELARESGATYVDIAGATGPAFRRERTLFAPDGYHPNDAGYGLWAGAVTSALGGTSPAGGKCP</sequence>
<accession>A0A6J4J8J0</accession>
<feature type="domain" description="SGNH hydrolase-type esterase" evidence="1">
    <location>
        <begin position="50"/>
        <end position="219"/>
    </location>
</feature>
<dbReference type="EMBL" id="CADCSZ010000204">
    <property type="protein sequence ID" value="CAA9272336.1"/>
    <property type="molecule type" value="Genomic_DNA"/>
</dbReference>
<reference evidence="2" key="1">
    <citation type="submission" date="2020-02" db="EMBL/GenBank/DDBJ databases">
        <authorList>
            <person name="Meier V. D."/>
        </authorList>
    </citation>
    <scope>NUCLEOTIDE SEQUENCE</scope>
    <source>
        <strain evidence="2">AVDCRST_MAG76</strain>
    </source>
</reference>
<protein>
    <recommendedName>
        <fullName evidence="1">SGNH hydrolase-type esterase domain-containing protein</fullName>
    </recommendedName>
</protein>
<dbReference type="Pfam" id="PF13472">
    <property type="entry name" value="Lipase_GDSL_2"/>
    <property type="match status" value="1"/>
</dbReference>
<dbReference type="InterPro" id="IPR013830">
    <property type="entry name" value="SGNH_hydro"/>
</dbReference>
<dbReference type="CDD" id="cd01836">
    <property type="entry name" value="FeeA_FeeB_like"/>
    <property type="match status" value="1"/>
</dbReference>
<proteinExistence type="predicted"/>
<evidence type="ECO:0000313" key="2">
    <source>
        <dbReference type="EMBL" id="CAA9272336.1"/>
    </source>
</evidence>
<dbReference type="AlphaFoldDB" id="A0A6J4J8J0"/>
<gene>
    <name evidence="2" type="ORF">AVDCRST_MAG76-3404</name>
</gene>
<name>A0A6J4J8J0_9ACTN</name>
<evidence type="ECO:0000259" key="1">
    <source>
        <dbReference type="Pfam" id="PF13472"/>
    </source>
</evidence>
<dbReference type="InterPro" id="IPR036514">
    <property type="entry name" value="SGNH_hydro_sf"/>
</dbReference>